<gene>
    <name evidence="4" type="ORF">GCM10009416_22740</name>
</gene>
<reference evidence="5" key="1">
    <citation type="journal article" date="2019" name="Int. J. Syst. Evol. Microbiol.">
        <title>The Global Catalogue of Microorganisms (GCM) 10K type strain sequencing project: providing services to taxonomists for standard genome sequencing and annotation.</title>
        <authorList>
            <consortium name="The Broad Institute Genomics Platform"/>
            <consortium name="The Broad Institute Genome Sequencing Center for Infectious Disease"/>
            <person name="Wu L."/>
            <person name="Ma J."/>
        </authorList>
    </citation>
    <scope>NUCLEOTIDE SEQUENCE [LARGE SCALE GENOMIC DNA]</scope>
    <source>
        <strain evidence="5">JCM 9933</strain>
    </source>
</reference>
<dbReference type="SUPFAM" id="SSF51735">
    <property type="entry name" value="NAD(P)-binding Rossmann-fold domains"/>
    <property type="match status" value="1"/>
</dbReference>
<dbReference type="PRINTS" id="PR00080">
    <property type="entry name" value="SDRFAMILY"/>
</dbReference>
<dbReference type="PROSITE" id="PS00061">
    <property type="entry name" value="ADH_SHORT"/>
    <property type="match status" value="1"/>
</dbReference>
<dbReference type="PANTHER" id="PTHR44252:SF3">
    <property type="entry name" value="D-ERYTHRULOSE REDUCTASE-RELATED"/>
    <property type="match status" value="1"/>
</dbReference>
<organism evidence="4 5">
    <name type="scientific">Craurococcus roseus</name>
    <dbReference type="NCBI Taxonomy" id="77585"/>
    <lineage>
        <taxon>Bacteria</taxon>
        <taxon>Pseudomonadati</taxon>
        <taxon>Pseudomonadota</taxon>
        <taxon>Alphaproteobacteria</taxon>
        <taxon>Acetobacterales</taxon>
        <taxon>Acetobacteraceae</taxon>
        <taxon>Craurococcus</taxon>
    </lineage>
</organism>
<sequence length="261" mass="27147">MNDAAKPPELPRTPSFRLDGRRALVTGAGRGIGLGAAAALAAAGARVTLLARGAAEIEAATEAIRAAGGEADTLALDLGDVGAVRVAVEGRPAFHVLVNNAGTNRPARFQDVAPEDFDSVMALNLRGCFFAAQAVARAMIRDGVAGSVINVSSQMGQVGGPERSVYCASKWAMEGWTRAMALDLAPHGIRANTLCPTFIETPLTKPFFERPGFRDWVLSKIKLGRVGQVQDLMGAVVFLASDASALMTGTALTVDGGWTAD</sequence>
<evidence type="ECO:0000256" key="1">
    <source>
        <dbReference type="ARBA" id="ARBA00006484"/>
    </source>
</evidence>
<name>A0ABP3Q5L9_9PROT</name>
<comment type="caution">
    <text evidence="4">The sequence shown here is derived from an EMBL/GenBank/DDBJ whole genome shotgun (WGS) entry which is preliminary data.</text>
</comment>
<dbReference type="InterPro" id="IPR036291">
    <property type="entry name" value="NAD(P)-bd_dom_sf"/>
</dbReference>
<dbReference type="EMBL" id="BAAAFZ010000028">
    <property type="protein sequence ID" value="GAA0583772.1"/>
    <property type="molecule type" value="Genomic_DNA"/>
</dbReference>
<evidence type="ECO:0000256" key="2">
    <source>
        <dbReference type="ARBA" id="ARBA00011881"/>
    </source>
</evidence>
<dbReference type="InterPro" id="IPR002347">
    <property type="entry name" value="SDR_fam"/>
</dbReference>
<dbReference type="Gene3D" id="3.40.50.720">
    <property type="entry name" value="NAD(P)-binding Rossmann-like Domain"/>
    <property type="match status" value="1"/>
</dbReference>
<evidence type="ECO:0000313" key="5">
    <source>
        <dbReference type="Proteomes" id="UP001501588"/>
    </source>
</evidence>
<keyword evidence="5" id="KW-1185">Reference proteome</keyword>
<dbReference type="InterPro" id="IPR020904">
    <property type="entry name" value="Sc_DH/Rdtase_CS"/>
</dbReference>
<keyword evidence="3" id="KW-0521">NADP</keyword>
<evidence type="ECO:0000256" key="3">
    <source>
        <dbReference type="ARBA" id="ARBA00022857"/>
    </source>
</evidence>
<dbReference type="Pfam" id="PF13561">
    <property type="entry name" value="adh_short_C2"/>
    <property type="match status" value="1"/>
</dbReference>
<dbReference type="RefSeq" id="WP_343895414.1">
    <property type="nucleotide sequence ID" value="NZ_BAAAFZ010000028.1"/>
</dbReference>
<dbReference type="PANTHER" id="PTHR44252">
    <property type="entry name" value="D-ERYTHRULOSE REDUCTASE"/>
    <property type="match status" value="1"/>
</dbReference>
<accession>A0ABP3Q5L9</accession>
<evidence type="ECO:0000313" key="4">
    <source>
        <dbReference type="EMBL" id="GAA0583772.1"/>
    </source>
</evidence>
<dbReference type="InterPro" id="IPR051737">
    <property type="entry name" value="L-xylulose/Carbonyl_redctase"/>
</dbReference>
<comment type="similarity">
    <text evidence="1">Belongs to the short-chain dehydrogenases/reductases (SDR) family.</text>
</comment>
<protein>
    <submittedName>
        <fullName evidence="4">SDR family oxidoreductase</fullName>
    </submittedName>
</protein>
<comment type="subunit">
    <text evidence="2">Homotetramer.</text>
</comment>
<proteinExistence type="inferred from homology"/>
<dbReference type="Proteomes" id="UP001501588">
    <property type="component" value="Unassembled WGS sequence"/>
</dbReference>
<dbReference type="PRINTS" id="PR00081">
    <property type="entry name" value="GDHRDH"/>
</dbReference>